<dbReference type="PANTHER" id="PTHR43798:SF33">
    <property type="entry name" value="HYDROLASE, PUTATIVE (AFU_ORTHOLOGUE AFUA_2G14860)-RELATED"/>
    <property type="match status" value="1"/>
</dbReference>
<keyword evidence="3" id="KW-1185">Reference proteome</keyword>
<dbReference type="AlphaFoldDB" id="A0A0J8VKA9"/>
<dbReference type="Gene3D" id="3.40.50.1820">
    <property type="entry name" value="alpha/beta hydrolase"/>
    <property type="match status" value="1"/>
</dbReference>
<dbReference type="PATRIC" id="fig|1656095.3.peg.3064"/>
<dbReference type="SUPFAM" id="SSF53474">
    <property type="entry name" value="alpha/beta-Hydrolases"/>
    <property type="match status" value="1"/>
</dbReference>
<name>A0A0J8VKA9_9ENTR</name>
<dbReference type="STRING" id="1121863.GCA_000621185_00252"/>
<sequence length="286" mass="32183">MFNDFTHEKITVTHATLNVRYGGNGPPVLLLHGHPRTHMTWSKVAPLLAKQFTVVCPDLRGFGQSSVPVDTPDHAGSAKRAKAQDCVELMQALGFPRFAIVGHDRGSYTAYRAALDFPHLITRLAVLDSVPILEALERCNEKFARQWYHWFFFAQKEKPERAILADPDAWYGGRTAQMNDDEYADFHRAIHDPATVHGMLEDYRAGLTVDREHEAADRAAGRKIRCPTLCLWSEKDDLVDLYGDVLAIWRNWADNVRGGAIPSGHHMAEEAPEALAQALMLFLQEK</sequence>
<dbReference type="Pfam" id="PF00561">
    <property type="entry name" value="Abhydrolase_1"/>
    <property type="match status" value="1"/>
</dbReference>
<dbReference type="PANTHER" id="PTHR43798">
    <property type="entry name" value="MONOACYLGLYCEROL LIPASE"/>
    <property type="match status" value="1"/>
</dbReference>
<organism evidence="2 3">
    <name type="scientific">Franconibacter pulveris</name>
    <dbReference type="NCBI Taxonomy" id="435910"/>
    <lineage>
        <taxon>Bacteria</taxon>
        <taxon>Pseudomonadati</taxon>
        <taxon>Pseudomonadota</taxon>
        <taxon>Gammaproteobacteria</taxon>
        <taxon>Enterobacterales</taxon>
        <taxon>Enterobacteriaceae</taxon>
        <taxon>Franconibacter</taxon>
    </lineage>
</organism>
<comment type="caution">
    <text evidence="2">The sequence shown here is derived from an EMBL/GenBank/DDBJ whole genome shotgun (WGS) entry which is preliminary data.</text>
</comment>
<dbReference type="InterPro" id="IPR000073">
    <property type="entry name" value="AB_hydrolase_1"/>
</dbReference>
<dbReference type="EMBL" id="LFEJ01000022">
    <property type="protein sequence ID" value="KMV33532.1"/>
    <property type="molecule type" value="Genomic_DNA"/>
</dbReference>
<dbReference type="Proteomes" id="UP000037315">
    <property type="component" value="Unassembled WGS sequence"/>
</dbReference>
<reference evidence="2 3" key="1">
    <citation type="submission" date="2015-06" db="EMBL/GenBank/DDBJ databases">
        <title>Genome sequencing of Cronobacter sp. strain DJ34 isolated from petroleum contaminated sludge of Duliajan Oil Fields, Assam, India.</title>
        <authorList>
            <person name="Pal S."/>
            <person name="Banerjee T.D."/>
            <person name="Roy A."/>
            <person name="Sar P."/>
            <person name="Kazy S.K."/>
        </authorList>
    </citation>
    <scope>NUCLEOTIDE SEQUENCE [LARGE SCALE GENOMIC DNA]</scope>
    <source>
        <strain evidence="2 3">DJ34</strain>
    </source>
</reference>
<proteinExistence type="predicted"/>
<dbReference type="RefSeq" id="WP_048888390.1">
    <property type="nucleotide sequence ID" value="NZ_LFEJ01000022.1"/>
</dbReference>
<dbReference type="GO" id="GO:0016020">
    <property type="term" value="C:membrane"/>
    <property type="evidence" value="ECO:0007669"/>
    <property type="project" value="TreeGrafter"/>
</dbReference>
<feature type="domain" description="AB hydrolase-1" evidence="1">
    <location>
        <begin position="26"/>
        <end position="268"/>
    </location>
</feature>
<evidence type="ECO:0000313" key="2">
    <source>
        <dbReference type="EMBL" id="KMV33532.1"/>
    </source>
</evidence>
<dbReference type="GO" id="GO:0016787">
    <property type="term" value="F:hydrolase activity"/>
    <property type="evidence" value="ECO:0007669"/>
    <property type="project" value="UniProtKB-KW"/>
</dbReference>
<dbReference type="OrthoDB" id="9780765at2"/>
<dbReference type="PRINTS" id="PR00111">
    <property type="entry name" value="ABHYDROLASE"/>
</dbReference>
<keyword evidence="2" id="KW-0378">Hydrolase</keyword>
<dbReference type="InterPro" id="IPR050266">
    <property type="entry name" value="AB_hydrolase_sf"/>
</dbReference>
<evidence type="ECO:0000259" key="1">
    <source>
        <dbReference type="Pfam" id="PF00561"/>
    </source>
</evidence>
<gene>
    <name evidence="2" type="ORF">ACH50_16410</name>
</gene>
<dbReference type="InterPro" id="IPR029058">
    <property type="entry name" value="AB_hydrolase_fold"/>
</dbReference>
<protein>
    <submittedName>
        <fullName evidence="2">Alpha/beta hydrolase</fullName>
    </submittedName>
</protein>
<evidence type="ECO:0000313" key="3">
    <source>
        <dbReference type="Proteomes" id="UP000037315"/>
    </source>
</evidence>
<accession>A0A0J8VKA9</accession>